<accession>A0A6J5LG96</accession>
<reference evidence="2" key="1">
    <citation type="submission" date="2020-04" db="EMBL/GenBank/DDBJ databases">
        <authorList>
            <person name="Chiriac C."/>
            <person name="Salcher M."/>
            <person name="Ghai R."/>
            <person name="Kavagutti S V."/>
        </authorList>
    </citation>
    <scope>NUCLEOTIDE SEQUENCE</scope>
</reference>
<sequence length="77" mass="9150">MKKDHVWYIKYASACTILVAMVFHVLGLTPWNSILQMIGAAGWVYVGWRWNERALMLNFIPQYFIIIPGLIYMYFFK</sequence>
<keyword evidence="1" id="KW-0472">Membrane</keyword>
<evidence type="ECO:0000256" key="1">
    <source>
        <dbReference type="SAM" id="Phobius"/>
    </source>
</evidence>
<proteinExistence type="predicted"/>
<organism evidence="2">
    <name type="scientific">uncultured Caudovirales phage</name>
    <dbReference type="NCBI Taxonomy" id="2100421"/>
    <lineage>
        <taxon>Viruses</taxon>
        <taxon>Duplodnaviria</taxon>
        <taxon>Heunggongvirae</taxon>
        <taxon>Uroviricota</taxon>
        <taxon>Caudoviricetes</taxon>
        <taxon>Peduoviridae</taxon>
        <taxon>Maltschvirus</taxon>
        <taxon>Maltschvirus maltsch</taxon>
    </lineage>
</organism>
<dbReference type="InterPro" id="IPR046682">
    <property type="entry name" value="DUF6552"/>
</dbReference>
<feature type="transmembrane region" description="Helical" evidence="1">
    <location>
        <begin position="7"/>
        <end position="25"/>
    </location>
</feature>
<keyword evidence="1" id="KW-0812">Transmembrane</keyword>
<name>A0A6J5LG96_9CAUD</name>
<protein>
    <submittedName>
        <fullName evidence="2">Uncharacterized protein</fullName>
    </submittedName>
</protein>
<keyword evidence="1" id="KW-1133">Transmembrane helix</keyword>
<evidence type="ECO:0000313" key="2">
    <source>
        <dbReference type="EMBL" id="CAB4133604.1"/>
    </source>
</evidence>
<gene>
    <name evidence="2" type="ORF">UFOVP257_326</name>
</gene>
<feature type="transmembrane region" description="Helical" evidence="1">
    <location>
        <begin position="55"/>
        <end position="75"/>
    </location>
</feature>
<dbReference type="EMBL" id="LR796274">
    <property type="protein sequence ID" value="CAB4133604.1"/>
    <property type="molecule type" value="Genomic_DNA"/>
</dbReference>
<dbReference type="Pfam" id="PF20189">
    <property type="entry name" value="DUF6552"/>
    <property type="match status" value="1"/>
</dbReference>